<comment type="caution">
    <text evidence="1">The sequence shown here is derived from an EMBL/GenBank/DDBJ whole genome shotgun (WGS) entry which is preliminary data.</text>
</comment>
<accession>A0A5R9PGZ9</accession>
<dbReference type="Proteomes" id="UP000308508">
    <property type="component" value="Unassembled WGS sequence"/>
</dbReference>
<gene>
    <name evidence="1" type="ORF">E5S66_01720</name>
</gene>
<evidence type="ECO:0000313" key="1">
    <source>
        <dbReference type="EMBL" id="TLX22769.1"/>
    </source>
</evidence>
<dbReference type="RefSeq" id="WP_138346970.1">
    <property type="nucleotide sequence ID" value="NZ_SROY01000001.1"/>
</dbReference>
<evidence type="ECO:0000313" key="2">
    <source>
        <dbReference type="Proteomes" id="UP000308508"/>
    </source>
</evidence>
<dbReference type="AlphaFoldDB" id="A0A5R9PGZ9"/>
<dbReference type="EMBL" id="SROY01000001">
    <property type="protein sequence ID" value="TLX22769.1"/>
    <property type="molecule type" value="Genomic_DNA"/>
</dbReference>
<keyword evidence="2" id="KW-1185">Reference proteome</keyword>
<name>A0A5R9PGZ9_9GAMM</name>
<organism evidence="1 2">
    <name type="scientific">Thermomonas fusca</name>
    <dbReference type="NCBI Taxonomy" id="215690"/>
    <lineage>
        <taxon>Bacteria</taxon>
        <taxon>Pseudomonadati</taxon>
        <taxon>Pseudomonadota</taxon>
        <taxon>Gammaproteobacteria</taxon>
        <taxon>Lysobacterales</taxon>
        <taxon>Lysobacteraceae</taxon>
        <taxon>Thermomonas</taxon>
    </lineage>
</organism>
<protein>
    <submittedName>
        <fullName evidence="1">Uncharacterized protein</fullName>
    </submittedName>
</protein>
<reference evidence="1 2" key="1">
    <citation type="submission" date="2019-04" db="EMBL/GenBank/DDBJ databases">
        <authorList>
            <person name="Grouzdev D.S."/>
            <person name="Nazina T.N."/>
        </authorList>
    </citation>
    <scope>NUCLEOTIDE SEQUENCE [LARGE SCALE GENOMIC DNA]</scope>
    <source>
        <strain evidence="1 2">SHC 3-19</strain>
    </source>
</reference>
<sequence>MPAADASTRYRRLALALCLGLALPWLPACQRGPGPSPDATTTIEVAATRPVDAVHVLRDRLLARDGAGFARLAVPPALHAQLQAAWTRGQSRWPLDELPLDTHIPRMLVALQAPHADKALMATYRKQFANADKDIDQAVRTLVIFGGEYVQKDADYTEEERAHVGQAINALGSWALAAPLADPKRAQPFFTTLAAAAVRSGIDGKAGDAAFAALGMTQSLNRLSPFFATLLAQLRLQYGLDIDAALRSLHVSLLQQTGDTAELRLQYSFAGTRIDALAPAVRIDGHWYLANFVGRAERSLHAGPR</sequence>
<proteinExistence type="predicted"/>
<dbReference type="STRING" id="1123377.GCA_000423885_01988"/>